<comment type="caution">
    <text evidence="2">The sequence shown here is derived from an EMBL/GenBank/DDBJ whole genome shotgun (WGS) entry which is preliminary data.</text>
</comment>
<keyword evidence="3" id="KW-1185">Reference proteome</keyword>
<evidence type="ECO:0000313" key="3">
    <source>
        <dbReference type="Proteomes" id="UP000224006"/>
    </source>
</evidence>
<dbReference type="EMBL" id="NWUJ01000007">
    <property type="protein sequence ID" value="PFH34090.1"/>
    <property type="molecule type" value="Genomic_DNA"/>
</dbReference>
<protein>
    <submittedName>
        <fullName evidence="2">Uncharacterized protein</fullName>
    </submittedName>
</protein>
<dbReference type="VEuPathDB" id="ToxoDB:BESB_072420"/>
<accession>A0A2A9MFD6</accession>
<evidence type="ECO:0000256" key="1">
    <source>
        <dbReference type="SAM" id="MobiDB-lite"/>
    </source>
</evidence>
<gene>
    <name evidence="2" type="ORF">BESB_072420</name>
</gene>
<dbReference type="KEGG" id="bbes:BESB_072420"/>
<proteinExistence type="predicted"/>
<feature type="region of interest" description="Disordered" evidence="1">
    <location>
        <begin position="272"/>
        <end position="416"/>
    </location>
</feature>
<dbReference type="RefSeq" id="XP_029218099.1">
    <property type="nucleotide sequence ID" value="XM_029365615.1"/>
</dbReference>
<feature type="compositionally biased region" description="Basic residues" evidence="1">
    <location>
        <begin position="308"/>
        <end position="318"/>
    </location>
</feature>
<sequence length="451" mass="47146">MCGGAYANEASEPFVVFGSRSLFYRPAPQASASGKKKTVEQRKGRDGCRRFFGVILGGDRLASETFDWESQAELASRNWLFAKQAAQAESSSFVRGDEAGGPPAPSTGLVPCCPAESPKGGKRNGVPTLLKRRFDRPVVVKVPMTQASPDSASGGGLRYQMNFTSAYKNHLISRMKRFVAGLVSAGCLSLVDATAAAGDAYAALSTQPSSVVSSPVVHGGAPVREGLSASLSVKGDASHATGSRRLAKGNRKSLAPEASPLILEDELAVFSDDDSREGGEAPQSGNPDSSPVSEASGSSGGDSETGRKQRRSLRKLLQRARSTSGGSDEEGLLASQRAEDSFWSVGKKKSKSNRKCAGGADCGEGNSESATRSAVSAPSPPPPGVPKEGSLRGAPVQDVACAGSSGSSVDGEEDADWLRDLYGEENIPRSKGDQWSLLNCWEDSEHEPDAE</sequence>
<dbReference type="GeneID" id="40312168"/>
<reference evidence="2 3" key="1">
    <citation type="submission" date="2017-09" db="EMBL/GenBank/DDBJ databases">
        <title>Genome sequencing of Besnoitia besnoiti strain Bb-Ger1.</title>
        <authorList>
            <person name="Schares G."/>
            <person name="Venepally P."/>
            <person name="Lorenzi H.A."/>
        </authorList>
    </citation>
    <scope>NUCLEOTIDE SEQUENCE [LARGE SCALE GENOMIC DNA]</scope>
    <source>
        <strain evidence="2 3">Bb-Ger1</strain>
    </source>
</reference>
<organism evidence="2 3">
    <name type="scientific">Besnoitia besnoiti</name>
    <name type="common">Apicomplexan protozoan</name>
    <dbReference type="NCBI Taxonomy" id="94643"/>
    <lineage>
        <taxon>Eukaryota</taxon>
        <taxon>Sar</taxon>
        <taxon>Alveolata</taxon>
        <taxon>Apicomplexa</taxon>
        <taxon>Conoidasida</taxon>
        <taxon>Coccidia</taxon>
        <taxon>Eucoccidiorida</taxon>
        <taxon>Eimeriorina</taxon>
        <taxon>Sarcocystidae</taxon>
        <taxon>Besnoitia</taxon>
    </lineage>
</organism>
<feature type="region of interest" description="Disordered" evidence="1">
    <location>
        <begin position="230"/>
        <end position="258"/>
    </location>
</feature>
<name>A0A2A9MFD6_BESBE</name>
<dbReference type="Proteomes" id="UP000224006">
    <property type="component" value="Unassembled WGS sequence"/>
</dbReference>
<dbReference type="AlphaFoldDB" id="A0A2A9MFD6"/>
<evidence type="ECO:0000313" key="2">
    <source>
        <dbReference type="EMBL" id="PFH34090.1"/>
    </source>
</evidence>